<evidence type="ECO:0000256" key="4">
    <source>
        <dbReference type="ARBA" id="ARBA00022272"/>
    </source>
</evidence>
<dbReference type="PANTHER" id="PTHR42894">
    <property type="entry name" value="N-(5'-PHOSPHORIBOSYL)ANTHRANILATE ISOMERASE"/>
    <property type="match status" value="1"/>
</dbReference>
<dbReference type="HAMAP" id="MF_00135">
    <property type="entry name" value="PRAI"/>
    <property type="match status" value="1"/>
</dbReference>
<reference evidence="11 12" key="1">
    <citation type="submission" date="2016-07" db="EMBL/GenBank/DDBJ databases">
        <title>Comparative genomics of the Campylobacter concisus group.</title>
        <authorList>
            <person name="Miller W.G."/>
            <person name="Yee E."/>
            <person name="Chapman M.H."/>
            <person name="Huynh S."/>
            <person name="Bono J.L."/>
            <person name="On S.L.W."/>
            <person name="StLeger J."/>
            <person name="Foster G."/>
            <person name="Parker C.T."/>
        </authorList>
    </citation>
    <scope>NUCLEOTIDE SEQUENCE [LARGE SCALE GENOMIC DNA]</scope>
    <source>
        <strain evidence="11 12">ATCC 33238</strain>
    </source>
</reference>
<comment type="similarity">
    <text evidence="9">Belongs to the TrpF family.</text>
</comment>
<dbReference type="CDD" id="cd00405">
    <property type="entry name" value="PRAI"/>
    <property type="match status" value="1"/>
</dbReference>
<dbReference type="InterPro" id="IPR011060">
    <property type="entry name" value="RibuloseP-bd_barrel"/>
</dbReference>
<dbReference type="InterPro" id="IPR044643">
    <property type="entry name" value="TrpF_fam"/>
</dbReference>
<evidence type="ECO:0000256" key="3">
    <source>
        <dbReference type="ARBA" id="ARBA00012572"/>
    </source>
</evidence>
<dbReference type="KEGG" id="crx:CRECT_2044"/>
<evidence type="ECO:0000256" key="1">
    <source>
        <dbReference type="ARBA" id="ARBA00001164"/>
    </source>
</evidence>
<dbReference type="PANTHER" id="PTHR42894:SF1">
    <property type="entry name" value="N-(5'-PHOSPHORIBOSYL)ANTHRANILATE ISOMERASE"/>
    <property type="match status" value="1"/>
</dbReference>
<dbReference type="Proteomes" id="UP000502377">
    <property type="component" value="Chromosome"/>
</dbReference>
<dbReference type="SUPFAM" id="SSF51366">
    <property type="entry name" value="Ribulose-phoshate binding barrel"/>
    <property type="match status" value="1"/>
</dbReference>
<evidence type="ECO:0000256" key="9">
    <source>
        <dbReference type="HAMAP-Rule" id="MF_00135"/>
    </source>
</evidence>
<dbReference type="GO" id="GO:0004640">
    <property type="term" value="F:phosphoribosylanthranilate isomerase activity"/>
    <property type="evidence" value="ECO:0007669"/>
    <property type="project" value="UniProtKB-UniRule"/>
</dbReference>
<dbReference type="RefSeq" id="WP_002943956.1">
    <property type="nucleotide sequence ID" value="NZ_CP012543.1"/>
</dbReference>
<proteinExistence type="inferred from homology"/>
<evidence type="ECO:0000256" key="6">
    <source>
        <dbReference type="ARBA" id="ARBA00022822"/>
    </source>
</evidence>
<name>A0A6G5QPX0_CAMRE</name>
<dbReference type="Pfam" id="PF00697">
    <property type="entry name" value="PRAI"/>
    <property type="match status" value="1"/>
</dbReference>
<dbReference type="EMBL" id="CP012543">
    <property type="protein sequence ID" value="QCD47647.1"/>
    <property type="molecule type" value="Genomic_DNA"/>
</dbReference>
<keyword evidence="7 9" id="KW-0057">Aromatic amino acid biosynthesis</keyword>
<evidence type="ECO:0000256" key="5">
    <source>
        <dbReference type="ARBA" id="ARBA00022605"/>
    </source>
</evidence>
<evidence type="ECO:0000256" key="2">
    <source>
        <dbReference type="ARBA" id="ARBA00004664"/>
    </source>
</evidence>
<dbReference type="UniPathway" id="UPA00035">
    <property type="reaction ID" value="UER00042"/>
</dbReference>
<keyword evidence="5 9" id="KW-0028">Amino-acid biosynthesis</keyword>
<dbReference type="EC" id="5.3.1.24" evidence="3 9"/>
<comment type="pathway">
    <text evidence="2 9">Amino-acid biosynthesis; L-tryptophan biosynthesis; L-tryptophan from chorismate: step 3/5.</text>
</comment>
<evidence type="ECO:0000259" key="10">
    <source>
        <dbReference type="Pfam" id="PF00697"/>
    </source>
</evidence>
<gene>
    <name evidence="9 11" type="primary">trpF</name>
    <name evidence="11" type="ORF">CRECT_2044</name>
</gene>
<feature type="domain" description="N-(5'phosphoribosyl) anthranilate isomerase (PRAI)" evidence="10">
    <location>
        <begin position="4"/>
        <end position="195"/>
    </location>
</feature>
<dbReference type="InterPro" id="IPR013785">
    <property type="entry name" value="Aldolase_TIM"/>
</dbReference>
<evidence type="ECO:0000256" key="7">
    <source>
        <dbReference type="ARBA" id="ARBA00023141"/>
    </source>
</evidence>
<accession>A0A6G5QPX0</accession>
<dbReference type="Gene3D" id="3.20.20.70">
    <property type="entry name" value="Aldolase class I"/>
    <property type="match status" value="1"/>
</dbReference>
<dbReference type="GO" id="GO:0000162">
    <property type="term" value="P:L-tryptophan biosynthetic process"/>
    <property type="evidence" value="ECO:0007669"/>
    <property type="project" value="UniProtKB-UniRule"/>
</dbReference>
<evidence type="ECO:0000256" key="8">
    <source>
        <dbReference type="ARBA" id="ARBA00023235"/>
    </source>
</evidence>
<keyword evidence="8 9" id="KW-0413">Isomerase</keyword>
<keyword evidence="6 9" id="KW-0822">Tryptophan biosynthesis</keyword>
<organism evidence="11 12">
    <name type="scientific">Campylobacter rectus</name>
    <name type="common">Wolinella recta</name>
    <dbReference type="NCBI Taxonomy" id="203"/>
    <lineage>
        <taxon>Bacteria</taxon>
        <taxon>Pseudomonadati</taxon>
        <taxon>Campylobacterota</taxon>
        <taxon>Epsilonproteobacteria</taxon>
        <taxon>Campylobacterales</taxon>
        <taxon>Campylobacteraceae</taxon>
        <taxon>Campylobacter</taxon>
    </lineage>
</organism>
<evidence type="ECO:0000313" key="11">
    <source>
        <dbReference type="EMBL" id="QCD47647.1"/>
    </source>
</evidence>
<sequence length="199" mass="21695">MTLVKICGIKTPAEACEVASLDVDFLGVIFAKSKRQVSARTAREIADIAHAAGKKCVGVFAEQSDCEIMEICEFAALDVVQIHDEVSSNLYANLKAMGLEIWRVYSVLDKLPAVDTALCDMPLFDCKGENAGGNGISFDWEILRGVKFDFGMAGGIGEHNAREAIKFNPRVLDLNSKVEDENGVKSAEKIRKILELIKA</sequence>
<evidence type="ECO:0000313" key="12">
    <source>
        <dbReference type="Proteomes" id="UP000502377"/>
    </source>
</evidence>
<protein>
    <recommendedName>
        <fullName evidence="4 9">N-(5'-phosphoribosyl)anthranilate isomerase</fullName>
        <shortName evidence="9">PRAI</shortName>
        <ecNumber evidence="3 9">5.3.1.24</ecNumber>
    </recommendedName>
</protein>
<comment type="catalytic activity">
    <reaction evidence="1 9">
        <text>N-(5-phospho-beta-D-ribosyl)anthranilate = 1-(2-carboxyphenylamino)-1-deoxy-D-ribulose 5-phosphate</text>
        <dbReference type="Rhea" id="RHEA:21540"/>
        <dbReference type="ChEBI" id="CHEBI:18277"/>
        <dbReference type="ChEBI" id="CHEBI:58613"/>
        <dbReference type="EC" id="5.3.1.24"/>
    </reaction>
</comment>
<dbReference type="AlphaFoldDB" id="A0A6G5QPX0"/>
<dbReference type="InterPro" id="IPR001240">
    <property type="entry name" value="PRAI_dom"/>
</dbReference>